<dbReference type="InterPro" id="IPR036365">
    <property type="entry name" value="PGBD-like_sf"/>
</dbReference>
<dbReference type="InterPro" id="IPR036366">
    <property type="entry name" value="PGBDSf"/>
</dbReference>
<organism evidence="2">
    <name type="scientific">freshwater metagenome</name>
    <dbReference type="NCBI Taxonomy" id="449393"/>
    <lineage>
        <taxon>unclassified sequences</taxon>
        <taxon>metagenomes</taxon>
        <taxon>ecological metagenomes</taxon>
    </lineage>
</organism>
<reference evidence="2" key="1">
    <citation type="submission" date="2020-05" db="EMBL/GenBank/DDBJ databases">
        <authorList>
            <person name="Chiriac C."/>
            <person name="Salcher M."/>
            <person name="Ghai R."/>
            <person name="Kavagutti S V."/>
        </authorList>
    </citation>
    <scope>NUCLEOTIDE SEQUENCE</scope>
</reference>
<dbReference type="AlphaFoldDB" id="A0A6J6MQ62"/>
<protein>
    <submittedName>
        <fullName evidence="2">Unannotated protein</fullName>
    </submittedName>
</protein>
<dbReference type="EMBL" id="CAEZXA010000053">
    <property type="protein sequence ID" value="CAB4674755.1"/>
    <property type="molecule type" value="Genomic_DNA"/>
</dbReference>
<evidence type="ECO:0000259" key="1">
    <source>
        <dbReference type="Pfam" id="PF01471"/>
    </source>
</evidence>
<proteinExistence type="predicted"/>
<dbReference type="Gene3D" id="1.10.101.10">
    <property type="entry name" value="PGBD-like superfamily/PGBD"/>
    <property type="match status" value="1"/>
</dbReference>
<sequence length="84" mass="9163">MWDAMGLSTRPELSVLTLGTKHPSVISVQRALSKVLKKKITGTGQFSSSLVREVKTFQRRMKIPATGKVDVATWTSLMATSTLA</sequence>
<evidence type="ECO:0000313" key="2">
    <source>
        <dbReference type="EMBL" id="CAB4674755.1"/>
    </source>
</evidence>
<dbReference type="Pfam" id="PF01471">
    <property type="entry name" value="PG_binding_1"/>
    <property type="match status" value="1"/>
</dbReference>
<accession>A0A6J6MQ62</accession>
<feature type="domain" description="Peptidoglycan binding-like" evidence="1">
    <location>
        <begin position="22"/>
        <end position="77"/>
    </location>
</feature>
<dbReference type="SUPFAM" id="SSF47090">
    <property type="entry name" value="PGBD-like"/>
    <property type="match status" value="1"/>
</dbReference>
<dbReference type="InterPro" id="IPR002477">
    <property type="entry name" value="Peptidoglycan-bd-like"/>
</dbReference>
<name>A0A6J6MQ62_9ZZZZ</name>
<gene>
    <name evidence="2" type="ORF">UFOPK2334_00753</name>
</gene>